<dbReference type="InterPro" id="IPR011002">
    <property type="entry name" value="FliG_a-hlx"/>
</dbReference>
<dbReference type="RefSeq" id="WP_135757311.1">
    <property type="nucleotide sequence ID" value="NZ_RQHS01000018.1"/>
</dbReference>
<comment type="caution">
    <text evidence="1">The sequence shown here is derived from an EMBL/GenBank/DDBJ whole genome shotgun (WGS) entry which is preliminary data.</text>
</comment>
<dbReference type="OrthoDB" id="343811at2"/>
<dbReference type="EMBL" id="RQHS01000018">
    <property type="protein sequence ID" value="TGM98748.1"/>
    <property type="molecule type" value="Genomic_DNA"/>
</dbReference>
<dbReference type="SUPFAM" id="SSF48029">
    <property type="entry name" value="FliG"/>
    <property type="match status" value="1"/>
</dbReference>
<dbReference type="AlphaFoldDB" id="A0A4Z1AIL1"/>
<evidence type="ECO:0008006" key="3">
    <source>
        <dbReference type="Google" id="ProtNLM"/>
    </source>
</evidence>
<evidence type="ECO:0000313" key="2">
    <source>
        <dbReference type="Proteomes" id="UP000297241"/>
    </source>
</evidence>
<keyword evidence="2" id="KW-1185">Reference proteome</keyword>
<name>A0A4Z1AIL1_9LEPT</name>
<organism evidence="1 2">
    <name type="scientific">Leptospira dzoumogneensis</name>
    <dbReference type="NCBI Taxonomy" id="2484904"/>
    <lineage>
        <taxon>Bacteria</taxon>
        <taxon>Pseudomonadati</taxon>
        <taxon>Spirochaetota</taxon>
        <taxon>Spirochaetia</taxon>
        <taxon>Leptospirales</taxon>
        <taxon>Leptospiraceae</taxon>
        <taxon>Leptospira</taxon>
    </lineage>
</organism>
<dbReference type="Proteomes" id="UP000297241">
    <property type="component" value="Unassembled WGS sequence"/>
</dbReference>
<protein>
    <recommendedName>
        <fullName evidence="3">Flagellar motor switch protein FliG</fullName>
    </recommendedName>
</protein>
<evidence type="ECO:0000313" key="1">
    <source>
        <dbReference type="EMBL" id="TGM98748.1"/>
    </source>
</evidence>
<accession>A0A4Z1AIL1</accession>
<sequence>MIYFEGENYHFLFCNPDSVARVHSKISPFYDFPLSEIEELPYLYSQPALIPKFLYELEYDRKITPSSPIKTPPYLKFTEGLLYSEDSKFPKESEEIFEGARYPIRSNPYRIVGAQTARPTTPTSRSHSPVLILRENLQTQIGPIQTGKFTLYRMFRKRMFSTKYLSLRDIVNPELNEEEVIQKIEELYFDPESKTYLFHLVKILYAGTPAEEQGLVSNLFTYEIEFAKFLRDRIFSIEILPLIHGPFLNSILNKLDERILKFSIPKLSPPVRRMVEKNVSKNKWKQILDGPSKKPEPGESFPEIVEKEIFRRFSRRIYYEEGNFPLYKDSVEDETSKTEIEFEAVPGEKFNLNRSSNEIELYTITKDKILLRILKYMEVIRIDIYLSKKERDQYEFFKISADSILEIPKYDQAKLIIGAGINSERKPLEFSLLSFSY</sequence>
<gene>
    <name evidence="1" type="ORF">EHR06_12540</name>
</gene>
<reference evidence="1" key="1">
    <citation type="journal article" date="2019" name="PLoS Negl. Trop. Dis.">
        <title>Revisiting the worldwide diversity of Leptospira species in the environment.</title>
        <authorList>
            <person name="Vincent A.T."/>
            <person name="Schiettekatte O."/>
            <person name="Bourhy P."/>
            <person name="Veyrier F.J."/>
            <person name="Picardeau M."/>
        </authorList>
    </citation>
    <scope>NUCLEOTIDE SEQUENCE [LARGE SCALE GENOMIC DNA]</scope>
    <source>
        <strain evidence="1">201601113</strain>
    </source>
</reference>
<proteinExistence type="predicted"/>